<reference evidence="4" key="2">
    <citation type="submission" date="2020-02" db="EMBL/GenBank/DDBJ databases">
        <title>Identification and distribution of gene clusters putatively required for synthesis of sphingolipid metabolism inhibitors in phylogenetically diverse species of the filamentous fungus Fusarium.</title>
        <authorList>
            <person name="Kim H.-S."/>
            <person name="Busman M."/>
            <person name="Brown D.W."/>
            <person name="Divon H."/>
            <person name="Uhlig S."/>
            <person name="Proctor R.H."/>
        </authorList>
    </citation>
    <scope>NUCLEOTIDE SEQUENCE</scope>
    <source>
        <strain evidence="4">NRRL 25174</strain>
    </source>
</reference>
<sequence length="1384" mass="153219">MSGILLSAVLPATALPWTSLTQEAPEILEFNSSISARANPGDFYLRIMPLGASIVAGDYSQDGGKNGFRKFTRDKLVEQGWKVNMVGNRNSGSMADNDHEGISGQVVQDIAKRGRESAATWLPNVVLVNAGTNDANDRQSDVNAGRTGLQMKELIEGIFAEVPQAVVVLSTLLPKGSNADYVEKINNQYRTIYRQFVPLGEDGKEESNPQFKVILAEMQPWLNNGDIHDGTHPTVYGERKMAAVWVWAIGVANDRGWIKEPKQSSLFKDGESSRTCRKKFGSGASDPRSGRQILFASDPAIRDDGTYRHKSQLRDDRKGSFTNTIGGGPDKDMTKTSDMWFAQLVNLKGSPKGDERDELILAPSDKSDRRFTMYLNNGNGEFNDGFSIDPKMSCSNSHIRWGDVNGDGLDDFICIQTNGELYVSINKGGSPPTFQNVGLYKRQEMGLGRDRVRLGDMDGDGRLDYCIISNAGSIHCWRNGGIGDKAAYWQDMGQGSHIFASQNTGDMRGVQLVDMNGDGRYDWTWMSKEGQVKTFINQRGDGKGMKPFWREAGITHPGRGYNIGEDREFIKWGRIFSGMPSYVNWQREGKLCNGGVTCRITYQVWENQAEMLVIINCLQGDGIFWGDTTGSGVDDYVWISMHGEVNVFVNKNTRSSHDFYNTNAWGTPTMIKTGLPRRALHLADWDGDGKDDIIGVTDLKTGALKVWYSRYSNGKHNWDAQIIPNPPGREWCTQGYGRLPFDNAHHFADLTGSGRTDYVCMAPSGQAWAWLRGKEGVAKPSGQIKYTEDLDRANFQFADINGDGKADLIHKDKFNGDTQVWYFDRVVSESERPGNSGSIIKWGRPEKLFRGSVRGPDTHYPRLNNQGRADMVYAKATSAQAHISFNVCPAGGDDEEMDTDLPKYTPPDLSPDPGGGWFCGKGNGAKWTTSLWREHGVGTWLRQRTDLYSAAENSWPNDDAKGVPRIIAEYDVFKRDRTFNWHTSCRAISDSCDFVNPLEEADDCSKHQERAFALWAMGNFALFQQKCVNSASKSSGAIADTFLPVSAEDALANPAAWLTIVAGMFTTIGGITPGMIGNGVNLVAGILTIGAGAASFGADSTEPSPQFKSFASLDKALGDMVEWTRKAMAAQFNRYFVETPPNNNRERGSELARAIESGIWANQDIAQADSDTIWDSGKVQSMIQAAMISEMWNTGEVAIFKWSKDHDLAKWGFNPCFGGNKHGLDKHVACINGQNYLIAKQITRDEQGDARNWPDIGSDEDSLGEYSLDHATVINAAERTQNWADRFIPRGVDNLGELFTEASTQPEGDRSKYLTYFNVPVCNLNDVDKFDKYQDHLSGEVEFCTSEKTAGNLVPFCVAHMLAINCRKLSLPGGQWPYQNNIPI</sequence>
<dbReference type="PANTHER" id="PTHR30383:SF31">
    <property type="entry name" value="SGNH HYDROLASE-TYPE ESTERASE DOMAIN-CONTAINING PROTEIN-RELATED"/>
    <property type="match status" value="1"/>
</dbReference>
<feature type="compositionally biased region" description="Basic and acidic residues" evidence="2">
    <location>
        <begin position="308"/>
        <end position="319"/>
    </location>
</feature>
<dbReference type="InterPro" id="IPR036514">
    <property type="entry name" value="SGNH_hydro_sf"/>
</dbReference>
<evidence type="ECO:0000256" key="2">
    <source>
        <dbReference type="SAM" id="MobiDB-lite"/>
    </source>
</evidence>
<dbReference type="InterPro" id="IPR028994">
    <property type="entry name" value="Integrin_alpha_N"/>
</dbReference>
<proteinExistence type="predicted"/>
<dbReference type="Pfam" id="PF13517">
    <property type="entry name" value="FG-GAP_3"/>
    <property type="match status" value="2"/>
</dbReference>
<dbReference type="Proteomes" id="UP000730481">
    <property type="component" value="Unassembled WGS sequence"/>
</dbReference>
<evidence type="ECO:0000259" key="3">
    <source>
        <dbReference type="Pfam" id="PF13472"/>
    </source>
</evidence>
<accession>A0A9P5DVU7</accession>
<feature type="region of interest" description="Disordered" evidence="2">
    <location>
        <begin position="267"/>
        <end position="290"/>
    </location>
</feature>
<comment type="caution">
    <text evidence="4">The sequence shown here is derived from an EMBL/GenBank/DDBJ whole genome shotgun (WGS) entry which is preliminary data.</text>
</comment>
<gene>
    <name evidence="4" type="ORF">FBEOM_9478</name>
</gene>
<dbReference type="EMBL" id="PVQB02000480">
    <property type="protein sequence ID" value="KAF4336659.1"/>
    <property type="molecule type" value="Genomic_DNA"/>
</dbReference>
<dbReference type="InterPro" id="IPR051532">
    <property type="entry name" value="Ester_Hydrolysis_Enzymes"/>
</dbReference>
<dbReference type="Pfam" id="PF13472">
    <property type="entry name" value="Lipase_GDSL_2"/>
    <property type="match status" value="1"/>
</dbReference>
<dbReference type="OrthoDB" id="3915838at2759"/>
<keyword evidence="5" id="KW-1185">Reference proteome</keyword>
<evidence type="ECO:0000313" key="4">
    <source>
        <dbReference type="EMBL" id="KAF4336659.1"/>
    </source>
</evidence>
<dbReference type="Gene3D" id="3.40.50.1110">
    <property type="entry name" value="SGNH hydrolase"/>
    <property type="match status" value="1"/>
</dbReference>
<evidence type="ECO:0000256" key="1">
    <source>
        <dbReference type="ARBA" id="ARBA00022729"/>
    </source>
</evidence>
<dbReference type="PANTHER" id="PTHR30383">
    <property type="entry name" value="THIOESTERASE 1/PROTEASE 1/LYSOPHOSPHOLIPASE L1"/>
    <property type="match status" value="1"/>
</dbReference>
<dbReference type="InterPro" id="IPR013830">
    <property type="entry name" value="SGNH_hydro"/>
</dbReference>
<feature type="region of interest" description="Disordered" evidence="2">
    <location>
        <begin position="308"/>
        <end position="334"/>
    </location>
</feature>
<feature type="domain" description="SGNH hydrolase-type esterase" evidence="3">
    <location>
        <begin position="50"/>
        <end position="239"/>
    </location>
</feature>
<dbReference type="SUPFAM" id="SSF69318">
    <property type="entry name" value="Integrin alpha N-terminal domain"/>
    <property type="match status" value="2"/>
</dbReference>
<dbReference type="Gene3D" id="2.130.10.130">
    <property type="entry name" value="Integrin alpha, N-terminal"/>
    <property type="match status" value="2"/>
</dbReference>
<organism evidence="4 5">
    <name type="scientific">Fusarium beomiforme</name>
    <dbReference type="NCBI Taxonomy" id="44412"/>
    <lineage>
        <taxon>Eukaryota</taxon>
        <taxon>Fungi</taxon>
        <taxon>Dikarya</taxon>
        <taxon>Ascomycota</taxon>
        <taxon>Pezizomycotina</taxon>
        <taxon>Sordariomycetes</taxon>
        <taxon>Hypocreomycetidae</taxon>
        <taxon>Hypocreales</taxon>
        <taxon>Nectriaceae</taxon>
        <taxon>Fusarium</taxon>
        <taxon>Fusarium burgessii species complex</taxon>
    </lineage>
</organism>
<keyword evidence="1" id="KW-0732">Signal</keyword>
<protein>
    <submittedName>
        <fullName evidence="4">Acetylxylan esterase</fullName>
    </submittedName>
</protein>
<dbReference type="GO" id="GO:0004622">
    <property type="term" value="F:phosphatidylcholine lysophospholipase activity"/>
    <property type="evidence" value="ECO:0007669"/>
    <property type="project" value="TreeGrafter"/>
</dbReference>
<evidence type="ECO:0000313" key="5">
    <source>
        <dbReference type="Proteomes" id="UP000730481"/>
    </source>
</evidence>
<name>A0A9P5DVU7_9HYPO</name>
<dbReference type="SUPFAM" id="SSF52266">
    <property type="entry name" value="SGNH hydrolase"/>
    <property type="match status" value="1"/>
</dbReference>
<dbReference type="InterPro" id="IPR013517">
    <property type="entry name" value="FG-GAP"/>
</dbReference>
<reference evidence="4" key="1">
    <citation type="journal article" date="2017" name="Mycologia">
        <title>Fusarium algeriense, sp. nov., a novel toxigenic crown rot pathogen of durum wheat from Algeria is nested in the Fusarium burgessii species complex.</title>
        <authorList>
            <person name="Laraba I."/>
            <person name="Keddad A."/>
            <person name="Boureghda H."/>
            <person name="Abdallah N."/>
            <person name="Vaughan M.M."/>
            <person name="Proctor R.H."/>
            <person name="Busman M."/>
            <person name="O'Donnell K."/>
        </authorList>
    </citation>
    <scope>NUCLEOTIDE SEQUENCE</scope>
    <source>
        <strain evidence="4">NRRL 25174</strain>
    </source>
</reference>